<evidence type="ECO:0000313" key="3">
    <source>
        <dbReference type="Proteomes" id="UP000271098"/>
    </source>
</evidence>
<evidence type="ECO:0000313" key="2">
    <source>
        <dbReference type="EMBL" id="VDK73771.1"/>
    </source>
</evidence>
<gene>
    <name evidence="2" type="ORF">GPUH_LOCUS9551</name>
</gene>
<accession>A0A183DLF9</accession>
<dbReference type="AlphaFoldDB" id="A0A183DLF9"/>
<dbReference type="EMBL" id="UYRT01031725">
    <property type="protein sequence ID" value="VDK73771.1"/>
    <property type="molecule type" value="Genomic_DNA"/>
</dbReference>
<evidence type="ECO:0000256" key="1">
    <source>
        <dbReference type="SAM" id="MobiDB-lite"/>
    </source>
</evidence>
<feature type="region of interest" description="Disordered" evidence="1">
    <location>
        <begin position="50"/>
        <end position="88"/>
    </location>
</feature>
<keyword evidence="3" id="KW-1185">Reference proteome</keyword>
<name>A0A183DLF9_9BILA</name>
<organism evidence="4">
    <name type="scientific">Gongylonema pulchrum</name>
    <dbReference type="NCBI Taxonomy" id="637853"/>
    <lineage>
        <taxon>Eukaryota</taxon>
        <taxon>Metazoa</taxon>
        <taxon>Ecdysozoa</taxon>
        <taxon>Nematoda</taxon>
        <taxon>Chromadorea</taxon>
        <taxon>Rhabditida</taxon>
        <taxon>Spirurina</taxon>
        <taxon>Spiruromorpha</taxon>
        <taxon>Spiruroidea</taxon>
        <taxon>Gongylonematidae</taxon>
        <taxon>Gongylonema</taxon>
    </lineage>
</organism>
<evidence type="ECO:0000313" key="4">
    <source>
        <dbReference type="WBParaSite" id="GPUH_0000956101-mRNA-1"/>
    </source>
</evidence>
<reference evidence="2 3" key="2">
    <citation type="submission" date="2018-11" db="EMBL/GenBank/DDBJ databases">
        <authorList>
            <consortium name="Pathogen Informatics"/>
        </authorList>
    </citation>
    <scope>NUCLEOTIDE SEQUENCE [LARGE SCALE GENOMIC DNA]</scope>
</reference>
<dbReference type="WBParaSite" id="GPUH_0000956101-mRNA-1">
    <property type="protein sequence ID" value="GPUH_0000956101-mRNA-1"/>
    <property type="gene ID" value="GPUH_0000956101"/>
</dbReference>
<protein>
    <submittedName>
        <fullName evidence="2 4">Uncharacterized protein</fullName>
    </submittedName>
</protein>
<sequence length="88" mass="9979">MDSVEFSLECCWLLDAYGAGIIRKLKRKSQGHRLRQAILNEFRDISNGVKIFTKPPSPSRQRRLRSRSEAVLPVAGGSKLQQQADPRN</sequence>
<reference evidence="4" key="1">
    <citation type="submission" date="2016-06" db="UniProtKB">
        <authorList>
            <consortium name="WormBaseParasite"/>
        </authorList>
    </citation>
    <scope>IDENTIFICATION</scope>
</reference>
<dbReference type="Proteomes" id="UP000271098">
    <property type="component" value="Unassembled WGS sequence"/>
</dbReference>
<feature type="compositionally biased region" description="Polar residues" evidence="1">
    <location>
        <begin position="79"/>
        <end position="88"/>
    </location>
</feature>
<proteinExistence type="predicted"/>